<keyword evidence="7 8" id="KW-0472">Membrane</keyword>
<evidence type="ECO:0000256" key="2">
    <source>
        <dbReference type="ARBA" id="ARBA00008974"/>
    </source>
</evidence>
<dbReference type="PIRSF" id="PIRSF002744">
    <property type="entry name" value="Pur-cyt_permease"/>
    <property type="match status" value="1"/>
</dbReference>
<dbReference type="Proteomes" id="UP000799441">
    <property type="component" value="Unassembled WGS sequence"/>
</dbReference>
<feature type="transmembrane region" description="Helical" evidence="9">
    <location>
        <begin position="308"/>
        <end position="332"/>
    </location>
</feature>
<dbReference type="GO" id="GO:0000329">
    <property type="term" value="C:fungal-type vacuole membrane"/>
    <property type="evidence" value="ECO:0007669"/>
    <property type="project" value="TreeGrafter"/>
</dbReference>
<name>A0A9P4UPK9_9PEZI</name>
<feature type="transmembrane region" description="Helical" evidence="9">
    <location>
        <begin position="433"/>
        <end position="452"/>
    </location>
</feature>
<evidence type="ECO:0000313" key="10">
    <source>
        <dbReference type="EMBL" id="KAF2723567.1"/>
    </source>
</evidence>
<reference evidence="10" key="1">
    <citation type="journal article" date="2020" name="Stud. Mycol.">
        <title>101 Dothideomycetes genomes: a test case for predicting lifestyles and emergence of pathogens.</title>
        <authorList>
            <person name="Haridas S."/>
            <person name="Albert R."/>
            <person name="Binder M."/>
            <person name="Bloem J."/>
            <person name="Labutti K."/>
            <person name="Salamov A."/>
            <person name="Andreopoulos B."/>
            <person name="Baker S."/>
            <person name="Barry K."/>
            <person name="Bills G."/>
            <person name="Bluhm B."/>
            <person name="Cannon C."/>
            <person name="Castanera R."/>
            <person name="Culley D."/>
            <person name="Daum C."/>
            <person name="Ezra D."/>
            <person name="Gonzalez J."/>
            <person name="Henrissat B."/>
            <person name="Kuo A."/>
            <person name="Liang C."/>
            <person name="Lipzen A."/>
            <person name="Lutzoni F."/>
            <person name="Magnuson J."/>
            <person name="Mondo S."/>
            <person name="Nolan M."/>
            <person name="Ohm R."/>
            <person name="Pangilinan J."/>
            <person name="Park H.-J."/>
            <person name="Ramirez L."/>
            <person name="Alfaro M."/>
            <person name="Sun H."/>
            <person name="Tritt A."/>
            <person name="Yoshinaga Y."/>
            <person name="Zwiers L.-H."/>
            <person name="Turgeon B."/>
            <person name="Goodwin S."/>
            <person name="Spatafora J."/>
            <person name="Crous P."/>
            <person name="Grigoriev I."/>
        </authorList>
    </citation>
    <scope>NUCLEOTIDE SEQUENCE</scope>
    <source>
        <strain evidence="10">CBS 116435</strain>
    </source>
</reference>
<keyword evidence="4" id="KW-0597">Phosphoprotein</keyword>
<feature type="transmembrane region" description="Helical" evidence="9">
    <location>
        <begin position="127"/>
        <end position="150"/>
    </location>
</feature>
<keyword evidence="11" id="KW-1185">Reference proteome</keyword>
<feature type="transmembrane region" description="Helical" evidence="9">
    <location>
        <begin position="53"/>
        <end position="75"/>
    </location>
</feature>
<dbReference type="Gene3D" id="1.10.4160.10">
    <property type="entry name" value="Hydantoin permease"/>
    <property type="match status" value="1"/>
</dbReference>
<evidence type="ECO:0000256" key="7">
    <source>
        <dbReference type="ARBA" id="ARBA00023136"/>
    </source>
</evidence>
<gene>
    <name evidence="10" type="ORF">K431DRAFT_219761</name>
</gene>
<keyword evidence="3 8" id="KW-0813">Transport</keyword>
<feature type="transmembrane region" description="Helical" evidence="9">
    <location>
        <begin position="362"/>
        <end position="381"/>
    </location>
</feature>
<feature type="transmembrane region" description="Helical" evidence="9">
    <location>
        <begin position="191"/>
        <end position="209"/>
    </location>
</feature>
<organism evidence="10 11">
    <name type="scientific">Polychaeton citri CBS 116435</name>
    <dbReference type="NCBI Taxonomy" id="1314669"/>
    <lineage>
        <taxon>Eukaryota</taxon>
        <taxon>Fungi</taxon>
        <taxon>Dikarya</taxon>
        <taxon>Ascomycota</taxon>
        <taxon>Pezizomycotina</taxon>
        <taxon>Dothideomycetes</taxon>
        <taxon>Dothideomycetidae</taxon>
        <taxon>Capnodiales</taxon>
        <taxon>Capnodiaceae</taxon>
        <taxon>Polychaeton</taxon>
    </lineage>
</organism>
<feature type="transmembrane region" description="Helical" evidence="9">
    <location>
        <begin position="393"/>
        <end position="412"/>
    </location>
</feature>
<protein>
    <submittedName>
        <fullName evidence="10">Purine-cytosine permease</fullName>
    </submittedName>
</protein>
<dbReference type="GO" id="GO:0022857">
    <property type="term" value="F:transmembrane transporter activity"/>
    <property type="evidence" value="ECO:0007669"/>
    <property type="project" value="InterPro"/>
</dbReference>
<evidence type="ECO:0000256" key="6">
    <source>
        <dbReference type="ARBA" id="ARBA00022989"/>
    </source>
</evidence>
<comment type="subcellular location">
    <subcellularLocation>
        <location evidence="1">Membrane</location>
        <topology evidence="1">Multi-pass membrane protein</topology>
    </subcellularLocation>
</comment>
<evidence type="ECO:0000256" key="9">
    <source>
        <dbReference type="SAM" id="Phobius"/>
    </source>
</evidence>
<proteinExistence type="inferred from homology"/>
<feature type="transmembrane region" description="Helical" evidence="9">
    <location>
        <begin position="87"/>
        <end position="107"/>
    </location>
</feature>
<dbReference type="InterPro" id="IPR001248">
    <property type="entry name" value="Pur-cyt_permease"/>
</dbReference>
<keyword evidence="5 9" id="KW-0812">Transmembrane</keyword>
<evidence type="ECO:0000256" key="1">
    <source>
        <dbReference type="ARBA" id="ARBA00004141"/>
    </source>
</evidence>
<comment type="caution">
    <text evidence="10">The sequence shown here is derived from an EMBL/GenBank/DDBJ whole genome shotgun (WGS) entry which is preliminary data.</text>
</comment>
<dbReference type="PANTHER" id="PTHR31806">
    <property type="entry name" value="PURINE-CYTOSINE PERMEASE FCY2-RELATED"/>
    <property type="match status" value="1"/>
</dbReference>
<evidence type="ECO:0000256" key="5">
    <source>
        <dbReference type="ARBA" id="ARBA00022692"/>
    </source>
</evidence>
<dbReference type="AlphaFoldDB" id="A0A9P4UPK9"/>
<dbReference type="InterPro" id="IPR026030">
    <property type="entry name" value="Pur-cyt_permease_Fcy2/21/22"/>
</dbReference>
<dbReference type="Pfam" id="PF02133">
    <property type="entry name" value="Transp_cyt_pur"/>
    <property type="match status" value="1"/>
</dbReference>
<dbReference type="GO" id="GO:0015851">
    <property type="term" value="P:nucleobase transport"/>
    <property type="evidence" value="ECO:0007669"/>
    <property type="project" value="UniProtKB-ARBA"/>
</dbReference>
<dbReference type="GO" id="GO:0005886">
    <property type="term" value="C:plasma membrane"/>
    <property type="evidence" value="ECO:0007669"/>
    <property type="project" value="TreeGrafter"/>
</dbReference>
<feature type="transmembrane region" description="Helical" evidence="9">
    <location>
        <begin position="162"/>
        <end position="185"/>
    </location>
</feature>
<comment type="similarity">
    <text evidence="2 8">Belongs to the purine-cytosine permease (2.A.39) family.</text>
</comment>
<dbReference type="EMBL" id="MU003776">
    <property type="protein sequence ID" value="KAF2723567.1"/>
    <property type="molecule type" value="Genomic_DNA"/>
</dbReference>
<evidence type="ECO:0000313" key="11">
    <source>
        <dbReference type="Proteomes" id="UP000799441"/>
    </source>
</evidence>
<evidence type="ECO:0000256" key="3">
    <source>
        <dbReference type="ARBA" id="ARBA00022448"/>
    </source>
</evidence>
<keyword evidence="6 9" id="KW-1133">Transmembrane helix</keyword>
<feature type="transmembrane region" description="Helical" evidence="9">
    <location>
        <begin position="263"/>
        <end position="288"/>
    </location>
</feature>
<evidence type="ECO:0000256" key="4">
    <source>
        <dbReference type="ARBA" id="ARBA00022553"/>
    </source>
</evidence>
<accession>A0A9P4UPK9</accession>
<dbReference type="PANTHER" id="PTHR31806:SF1">
    <property type="entry name" value="PURINE-CYTOSINE PERMEASE FCY2-RELATED"/>
    <property type="match status" value="1"/>
</dbReference>
<dbReference type="OrthoDB" id="2116389at2759"/>
<feature type="transmembrane region" description="Helical" evidence="9">
    <location>
        <begin position="464"/>
        <end position="489"/>
    </location>
</feature>
<sequence length="499" mass="54528">MGQEDGAVPGESFEYGNSLYAKIQRLAGKLKIEQRGIERVPEEERTDTGFKGLLNVATMWLSANLVVSSFAIGLLSVSTFGMGAADAMITTLFFNLIGITPVCYFSTFGPKFGLRQMVLSRFWFGWWGVKLIAIFNIIACIGWSSVNAIVGAQLINTVNSDVSGAAGVVIIAICTLLVCMFGYKVVHAYEFWSWIPTFIIFLIVLGVFAHSGDFIAIPMGTGTSELGSVLSYGSVVYGFATGWTSYAADYTVYQPSTQSRRKVFLWTWLGLIIPLLFCEMLGVAIMTATTANDGNNRYNDGYNASHTGGLLGAILIYHLGTFGKFCLIMLALSIVANNCPNIYSVALTVQVLARWTQLIPRFVWTIIATGVYIGIAIPGYSHFETILQDFMDFIGYWLAVYEGIALTDHFLFKRGFGGYDPSLYDQPNKLPPSIAAVIAFCFGVVGFVMGMSQPWFVGPIAKHAGAALFGGDVGFELGFAFAAASYIPLRYAEIRIFKR</sequence>
<evidence type="ECO:0000256" key="8">
    <source>
        <dbReference type="PIRNR" id="PIRNR002744"/>
    </source>
</evidence>
<dbReference type="FunFam" id="1.10.4160.10:FF:000002">
    <property type="entry name" value="Purine-cytosine permease fcyB"/>
    <property type="match status" value="1"/>
</dbReference>
<dbReference type="CDD" id="cd11484">
    <property type="entry name" value="SLC-NCS1sbd_CobB-like"/>
    <property type="match status" value="1"/>
</dbReference>